<evidence type="ECO:0000256" key="1">
    <source>
        <dbReference type="SAM" id="MobiDB-lite"/>
    </source>
</evidence>
<evidence type="ECO:0000313" key="3">
    <source>
        <dbReference type="Proteomes" id="UP000289738"/>
    </source>
</evidence>
<comment type="caution">
    <text evidence="2">The sequence shown here is derived from an EMBL/GenBank/DDBJ whole genome shotgun (WGS) entry which is preliminary data.</text>
</comment>
<gene>
    <name evidence="2" type="ORF">Ahy_Scaffold1g106980</name>
</gene>
<evidence type="ECO:0000313" key="2">
    <source>
        <dbReference type="EMBL" id="RYQ80864.1"/>
    </source>
</evidence>
<feature type="region of interest" description="Disordered" evidence="1">
    <location>
        <begin position="1"/>
        <end position="25"/>
    </location>
</feature>
<name>A0A444WTY9_ARAHY</name>
<sequence length="25" mass="2876">MKKIPSKLNGYKGHTEIEQEMSEVV</sequence>
<reference evidence="2 3" key="1">
    <citation type="submission" date="2019-01" db="EMBL/GenBank/DDBJ databases">
        <title>Sequencing of cultivated peanut Arachis hypogaea provides insights into genome evolution and oil improvement.</title>
        <authorList>
            <person name="Chen X."/>
        </authorList>
    </citation>
    <scope>NUCLEOTIDE SEQUENCE [LARGE SCALE GENOMIC DNA]</scope>
    <source>
        <strain evidence="3">cv. Fuhuasheng</strain>
        <tissue evidence="2">Leaves</tissue>
    </source>
</reference>
<dbReference type="Proteomes" id="UP000289738">
    <property type="component" value="Unassembled WGS sequence"/>
</dbReference>
<proteinExistence type="predicted"/>
<accession>A0A444WTY9</accession>
<protein>
    <submittedName>
        <fullName evidence="2">Uncharacterized protein</fullName>
    </submittedName>
</protein>
<keyword evidence="3" id="KW-1185">Reference proteome</keyword>
<organism evidence="2 3">
    <name type="scientific">Arachis hypogaea</name>
    <name type="common">Peanut</name>
    <dbReference type="NCBI Taxonomy" id="3818"/>
    <lineage>
        <taxon>Eukaryota</taxon>
        <taxon>Viridiplantae</taxon>
        <taxon>Streptophyta</taxon>
        <taxon>Embryophyta</taxon>
        <taxon>Tracheophyta</taxon>
        <taxon>Spermatophyta</taxon>
        <taxon>Magnoliopsida</taxon>
        <taxon>eudicotyledons</taxon>
        <taxon>Gunneridae</taxon>
        <taxon>Pentapetalae</taxon>
        <taxon>rosids</taxon>
        <taxon>fabids</taxon>
        <taxon>Fabales</taxon>
        <taxon>Fabaceae</taxon>
        <taxon>Papilionoideae</taxon>
        <taxon>50 kb inversion clade</taxon>
        <taxon>dalbergioids sensu lato</taxon>
        <taxon>Dalbergieae</taxon>
        <taxon>Pterocarpus clade</taxon>
        <taxon>Arachis</taxon>
    </lineage>
</organism>
<dbReference type="AlphaFoldDB" id="A0A444WTY9"/>
<dbReference type="EMBL" id="SDMP01000021">
    <property type="protein sequence ID" value="RYQ80864.1"/>
    <property type="molecule type" value="Genomic_DNA"/>
</dbReference>